<evidence type="ECO:0000256" key="1">
    <source>
        <dbReference type="SAM" id="Coils"/>
    </source>
</evidence>
<feature type="transmembrane region" description="Helical" evidence="3">
    <location>
        <begin position="7"/>
        <end position="27"/>
    </location>
</feature>
<feature type="transmembrane region" description="Helical" evidence="3">
    <location>
        <begin position="47"/>
        <end position="65"/>
    </location>
</feature>
<dbReference type="AlphaFoldDB" id="A0A9X6FGA4"/>
<evidence type="ECO:0000313" key="5">
    <source>
        <dbReference type="Proteomes" id="UP000194882"/>
    </source>
</evidence>
<evidence type="ECO:0000256" key="3">
    <source>
        <dbReference type="SAM" id="Phobius"/>
    </source>
</evidence>
<accession>A0A9X6FGA4</accession>
<organism evidence="4 5">
    <name type="scientific">Bacillus thuringiensis serovar subtoxicus</name>
    <dbReference type="NCBI Taxonomy" id="475791"/>
    <lineage>
        <taxon>Bacteria</taxon>
        <taxon>Bacillati</taxon>
        <taxon>Bacillota</taxon>
        <taxon>Bacilli</taxon>
        <taxon>Bacillales</taxon>
        <taxon>Bacillaceae</taxon>
        <taxon>Bacillus</taxon>
        <taxon>Bacillus cereus group</taxon>
    </lineage>
</organism>
<sequence>MRGTRDLNTLFLVLFYVCLIALIIGIIKPQLVVRWGSEEKRNRKSVLKFYGIGVVAMFILFGVTSEDTKKTEEAKTEAKPAKAEQKKELTAEEKAAAEQAAAEKAAAEKAAAEKAAAEKAAAEQAAAEKAAAEKAAKEEEERIGYETGITYDQLARTPDEFKGKKAKFTGKVLQVMEGKGETQLRVAVNGNYDKVLYVVYKSDILNSRVLEKDNVTVKGKSAGIYTYKSTMGGEISIPAMLVEKIDIN</sequence>
<evidence type="ECO:0000256" key="2">
    <source>
        <dbReference type="SAM" id="MobiDB-lite"/>
    </source>
</evidence>
<keyword evidence="1" id="KW-0175">Coiled coil</keyword>
<proteinExistence type="predicted"/>
<name>A0A9X6FGA4_BACTU</name>
<feature type="region of interest" description="Disordered" evidence="2">
    <location>
        <begin position="70"/>
        <end position="94"/>
    </location>
</feature>
<dbReference type="Proteomes" id="UP000194882">
    <property type="component" value="Unassembled WGS sequence"/>
</dbReference>
<evidence type="ECO:0008006" key="6">
    <source>
        <dbReference type="Google" id="ProtNLM"/>
    </source>
</evidence>
<evidence type="ECO:0000313" key="4">
    <source>
        <dbReference type="EMBL" id="OTY87411.1"/>
    </source>
</evidence>
<comment type="caution">
    <text evidence="4">The sequence shown here is derived from an EMBL/GenBank/DDBJ whole genome shotgun (WGS) entry which is preliminary data.</text>
</comment>
<keyword evidence="3" id="KW-1133">Transmembrane helix</keyword>
<keyword evidence="3" id="KW-0812">Transmembrane</keyword>
<reference evidence="4 5" key="1">
    <citation type="submission" date="2016-10" db="EMBL/GenBank/DDBJ databases">
        <title>Comparative genomics of Bacillus thuringiensis reveals a path to pathogens against multiple invertebrate hosts.</title>
        <authorList>
            <person name="Zheng J."/>
            <person name="Gao Q."/>
            <person name="Liu H."/>
            <person name="Peng D."/>
            <person name="Ruan L."/>
            <person name="Sun M."/>
        </authorList>
    </citation>
    <scope>NUCLEOTIDE SEQUENCE [LARGE SCALE GENOMIC DNA]</scope>
    <source>
        <strain evidence="4">BGSC 4I4</strain>
    </source>
</reference>
<protein>
    <recommendedName>
        <fullName evidence="6">TcdA-E operon negative regulator</fullName>
    </recommendedName>
</protein>
<feature type="coiled-coil region" evidence="1">
    <location>
        <begin position="95"/>
        <end position="142"/>
    </location>
</feature>
<gene>
    <name evidence="4" type="ORF">BK754_25255</name>
</gene>
<dbReference type="EMBL" id="NFDT01000194">
    <property type="protein sequence ID" value="OTY87411.1"/>
    <property type="molecule type" value="Genomic_DNA"/>
</dbReference>
<keyword evidence="3" id="KW-0472">Membrane</keyword>